<dbReference type="EMBL" id="FTOD01000002">
    <property type="protein sequence ID" value="SIS52693.1"/>
    <property type="molecule type" value="Genomic_DNA"/>
</dbReference>
<dbReference type="SUPFAM" id="SSF49265">
    <property type="entry name" value="Fibronectin type III"/>
    <property type="match status" value="1"/>
</dbReference>
<evidence type="ECO:0000256" key="4">
    <source>
        <dbReference type="SAM" id="MobiDB-lite"/>
    </source>
</evidence>
<feature type="domain" description="Fibronectin type-III" evidence="5">
    <location>
        <begin position="377"/>
        <end position="469"/>
    </location>
</feature>
<proteinExistence type="predicted"/>
<dbReference type="Proteomes" id="UP000186795">
    <property type="component" value="Unassembled WGS sequence"/>
</dbReference>
<gene>
    <name evidence="6" type="ORF">SAMN05421790_102295</name>
</gene>
<keyword evidence="2" id="KW-0964">Secreted</keyword>
<sequence length="496" mass="55158">MNKRKQRGKALVWTVIFTLLWAMMPWPLISSVTAGEKSEVTNHSVEELTDGPARHDRTWRNSDSTQTVEIQPESISGGEKSSPAWKSTDQRGARGVEEKKKHLSKAGIDTYVQEKYPDYNYLHSPELRTGHATQVGKTRSYIRFGSKLPDLDGGLLISARFKAYKYYEYPNRAVDTTIRIHSANWNPAGIHWNKQPGIGASHAGRFFPKGAADGWYDWNVTRLVKDWYDHPTRNRGLVMQAANEETDGSYRKFYSADYSDGKYAPRLELTYSPKPAPPTGTVVSNGPGSKTGYINLTWNSVPGAEGYKVLIFNGESYDSVDVGNVTRWSSKGKKLWPTASRIAAGAYNYQIRVVAYNAYGETAPSEAYRPLIPDQTPPSRPGKPVWSSGANDRFTFTWASSGVNRYRVYMGTAPGQADLVNGTEVTTNRYTHPKALDLRTTCYLYVVAVNGAGDVSPPSETGRGGGWPVWHWRPVGISPPSPFRSGKQKGRRSRAA</sequence>
<dbReference type="InterPro" id="IPR036116">
    <property type="entry name" value="FN3_sf"/>
</dbReference>
<comment type="subcellular location">
    <subcellularLocation>
        <location evidence="1">Secreted</location>
    </subcellularLocation>
</comment>
<keyword evidence="3" id="KW-0732">Signal</keyword>
<evidence type="ECO:0000256" key="1">
    <source>
        <dbReference type="ARBA" id="ARBA00004613"/>
    </source>
</evidence>
<dbReference type="SMART" id="SM00060">
    <property type="entry name" value="FN3"/>
    <property type="match status" value="2"/>
</dbReference>
<dbReference type="PROSITE" id="PS50853">
    <property type="entry name" value="FN3"/>
    <property type="match status" value="1"/>
</dbReference>
<organism evidence="6 7">
    <name type="scientific">Kroppenstedtia eburnea</name>
    <dbReference type="NCBI Taxonomy" id="714067"/>
    <lineage>
        <taxon>Bacteria</taxon>
        <taxon>Bacillati</taxon>
        <taxon>Bacillota</taxon>
        <taxon>Bacilli</taxon>
        <taxon>Bacillales</taxon>
        <taxon>Thermoactinomycetaceae</taxon>
        <taxon>Kroppenstedtia</taxon>
    </lineage>
</organism>
<dbReference type="GO" id="GO:0005576">
    <property type="term" value="C:extracellular region"/>
    <property type="evidence" value="ECO:0007669"/>
    <property type="project" value="UniProtKB-SubCell"/>
</dbReference>
<accession>A0A1N7JTM0</accession>
<dbReference type="Gene3D" id="2.60.120.970">
    <property type="match status" value="1"/>
</dbReference>
<dbReference type="InterPro" id="IPR055372">
    <property type="entry name" value="CBM96"/>
</dbReference>
<dbReference type="Pfam" id="PF24517">
    <property type="entry name" value="CBM96"/>
    <property type="match status" value="1"/>
</dbReference>
<dbReference type="Gene3D" id="2.60.40.10">
    <property type="entry name" value="Immunoglobulins"/>
    <property type="match status" value="2"/>
</dbReference>
<feature type="region of interest" description="Disordered" evidence="4">
    <location>
        <begin position="40"/>
        <end position="101"/>
    </location>
</feature>
<dbReference type="NCBIfam" id="NF033679">
    <property type="entry name" value="DNRLRE_dom"/>
    <property type="match status" value="1"/>
</dbReference>
<dbReference type="InterPro" id="IPR003961">
    <property type="entry name" value="FN3_dom"/>
</dbReference>
<evidence type="ECO:0000259" key="5">
    <source>
        <dbReference type="PROSITE" id="PS50853"/>
    </source>
</evidence>
<feature type="compositionally biased region" description="Basic and acidic residues" evidence="4">
    <location>
        <begin position="40"/>
        <end position="60"/>
    </location>
</feature>
<reference evidence="7" key="1">
    <citation type="submission" date="2017-01" db="EMBL/GenBank/DDBJ databases">
        <authorList>
            <person name="Varghese N."/>
            <person name="Submissions S."/>
        </authorList>
    </citation>
    <scope>NUCLEOTIDE SEQUENCE [LARGE SCALE GENOMIC DNA]</scope>
    <source>
        <strain evidence="7">DSM 45196</strain>
    </source>
</reference>
<evidence type="ECO:0000313" key="6">
    <source>
        <dbReference type="EMBL" id="SIS52693.1"/>
    </source>
</evidence>
<evidence type="ECO:0000256" key="3">
    <source>
        <dbReference type="ARBA" id="ARBA00022729"/>
    </source>
</evidence>
<dbReference type="InterPro" id="IPR013783">
    <property type="entry name" value="Ig-like_fold"/>
</dbReference>
<evidence type="ECO:0000313" key="7">
    <source>
        <dbReference type="Proteomes" id="UP000186795"/>
    </source>
</evidence>
<protein>
    <recommendedName>
        <fullName evidence="5">Fibronectin type-III domain-containing protein</fullName>
    </recommendedName>
</protein>
<evidence type="ECO:0000256" key="2">
    <source>
        <dbReference type="ARBA" id="ARBA00022525"/>
    </source>
</evidence>
<feature type="compositionally biased region" description="Basic and acidic residues" evidence="4">
    <location>
        <begin position="88"/>
        <end position="100"/>
    </location>
</feature>
<name>A0A1N7JTM0_9BACL</name>
<keyword evidence="7" id="KW-1185">Reference proteome</keyword>
<dbReference type="RefSeq" id="WP_076523819.1">
    <property type="nucleotide sequence ID" value="NZ_CP048103.1"/>
</dbReference>
<dbReference type="AlphaFoldDB" id="A0A1N7JTM0"/>
<dbReference type="OrthoDB" id="1432909at2"/>